<reference evidence="1 2" key="1">
    <citation type="journal article" date="2009" name="J. Bacteriol.">
        <title>Draft genome sequence of the extremely acidophilic bacterium Acidithiobacillus caldus ATCC 51756 reveals metabolic versatility in the genus Acidithiobacillus.</title>
        <authorList>
            <person name="Valdes J."/>
            <person name="Quatrini R."/>
            <person name="Hallberg K."/>
            <person name="Dopson M."/>
            <person name="Valenzuela P.D."/>
            <person name="Holmes D.S."/>
        </authorList>
    </citation>
    <scope>NUCLEOTIDE SEQUENCE [LARGE SCALE GENOMIC DNA]</scope>
    <source>
        <strain evidence="2">ATCC 51756 / DSM 8584 / KU</strain>
    </source>
</reference>
<accession>A0A059ZYT5</accession>
<dbReference type="EMBL" id="CP005986">
    <property type="protein sequence ID" value="AIA55077.1"/>
    <property type="molecule type" value="Genomic_DNA"/>
</dbReference>
<dbReference type="InterPro" id="IPR012440">
    <property type="entry name" value="DUF1641"/>
</dbReference>
<proteinExistence type="predicted"/>
<dbReference type="Pfam" id="PF07849">
    <property type="entry name" value="DUF1641"/>
    <property type="match status" value="1"/>
</dbReference>
<dbReference type="AlphaFoldDB" id="A0A059ZYT5"/>
<sequence>MAVTEESRAAPNLTAEQWAGLARLGDLAQGMEALMGSPVAALPMRLAVQAGDWNERYALDESLRELLETVQALRAAGVLRLLRENAAFVMESLDLLRPLLPKLLEILKSVPLEELVAAGRSLADLLPKVQALIHFLQGAAGQDLARALRRAGDLWEETRADESVVATLKLLRRLQEDGNLERLADLSEQIGLLAETIDLSALVGNLIEENRENPLLNSFAALVHLGNSLSHALAESAEHAAKGDHRGGISGLYHMLKDPEVQRGMRVVAALPVYLEKSGVIRARSPAAG</sequence>
<dbReference type="Proteomes" id="UP000005522">
    <property type="component" value="Chromosome"/>
</dbReference>
<dbReference type="eggNOG" id="ENOG5031F9A">
    <property type="taxonomic scope" value="Bacteria"/>
</dbReference>
<dbReference type="HOGENOM" id="CLU_961806_0_0_6"/>
<dbReference type="GeneID" id="92931418"/>
<name>A0A059ZYT5_ACICK</name>
<organism evidence="1 2">
    <name type="scientific">Acidithiobacillus caldus (strain ATCC 51756 / DSM 8584 / KU)</name>
    <dbReference type="NCBI Taxonomy" id="637389"/>
    <lineage>
        <taxon>Bacteria</taxon>
        <taxon>Pseudomonadati</taxon>
        <taxon>Pseudomonadota</taxon>
        <taxon>Acidithiobacillia</taxon>
        <taxon>Acidithiobacillales</taxon>
        <taxon>Acidithiobacillaceae</taxon>
        <taxon>Acidithiobacillus</taxon>
    </lineage>
</organism>
<evidence type="ECO:0000313" key="1">
    <source>
        <dbReference type="EMBL" id="AIA55077.1"/>
    </source>
</evidence>
<protein>
    <recommendedName>
        <fullName evidence="3">DUF1641 domain-containing protein</fullName>
    </recommendedName>
</protein>
<evidence type="ECO:0000313" key="2">
    <source>
        <dbReference type="Proteomes" id="UP000005522"/>
    </source>
</evidence>
<evidence type="ECO:0008006" key="3">
    <source>
        <dbReference type="Google" id="ProtNLM"/>
    </source>
</evidence>
<gene>
    <name evidence="1" type="ORF">Acaty_c1209</name>
</gene>
<dbReference type="RefSeq" id="WP_004871915.1">
    <property type="nucleotide sequence ID" value="NZ_CP005986.1"/>
</dbReference>
<dbReference type="KEGG" id="acz:Acaty_c1209"/>